<dbReference type="Proteomes" id="UP000013840">
    <property type="component" value="Unassembled WGS sequence"/>
</dbReference>
<evidence type="ECO:0000259" key="9">
    <source>
        <dbReference type="Pfam" id="PF00746"/>
    </source>
</evidence>
<feature type="domain" description="MucBP" evidence="10">
    <location>
        <begin position="236"/>
        <end position="304"/>
    </location>
</feature>
<evidence type="ECO:0000256" key="8">
    <source>
        <dbReference type="SAM" id="SignalP"/>
    </source>
</evidence>
<keyword evidence="5" id="KW-0572">Peptidoglycan-anchor</keyword>
<name>R3WTH6_9ENTE</name>
<dbReference type="eggNOG" id="COG4932">
    <property type="taxonomic scope" value="Bacteria"/>
</dbReference>
<feature type="chain" id="PRO_5004363058" evidence="8">
    <location>
        <begin position="27"/>
        <end position="449"/>
    </location>
</feature>
<feature type="region of interest" description="Disordered" evidence="6">
    <location>
        <begin position="386"/>
        <end position="416"/>
    </location>
</feature>
<dbReference type="STRING" id="317735.RU98_GL002400"/>
<evidence type="ECO:0000256" key="7">
    <source>
        <dbReference type="SAM" id="Phobius"/>
    </source>
</evidence>
<feature type="transmembrane region" description="Helical" evidence="7">
    <location>
        <begin position="423"/>
        <end position="440"/>
    </location>
</feature>
<dbReference type="RefSeq" id="WP_010770371.1">
    <property type="nucleotide sequence ID" value="NZ_KB946332.1"/>
</dbReference>
<protein>
    <submittedName>
        <fullName evidence="11">LPXTG-domain-containing protein cell wall anchor domain</fullName>
    </submittedName>
</protein>
<dbReference type="Pfam" id="PF06458">
    <property type="entry name" value="MucBP"/>
    <property type="match status" value="3"/>
</dbReference>
<dbReference type="PATRIC" id="fig|1158612.3.peg.166"/>
<gene>
    <name evidence="11" type="ORF">UC7_00163</name>
</gene>
<dbReference type="OrthoDB" id="2173804at2"/>
<evidence type="ECO:0000256" key="1">
    <source>
        <dbReference type="ARBA" id="ARBA00022512"/>
    </source>
</evidence>
<reference evidence="11 12" key="1">
    <citation type="submission" date="2013-02" db="EMBL/GenBank/DDBJ databases">
        <title>The Genome Sequence of Enterococcus caccae BAA-1240.</title>
        <authorList>
            <consortium name="The Broad Institute Genome Sequencing Platform"/>
            <consortium name="The Broad Institute Genome Sequencing Center for Infectious Disease"/>
            <person name="Earl A.M."/>
            <person name="Gilmore M.S."/>
            <person name="Lebreton F."/>
            <person name="Walker B."/>
            <person name="Young S.K."/>
            <person name="Zeng Q."/>
            <person name="Gargeya S."/>
            <person name="Fitzgerald M."/>
            <person name="Haas B."/>
            <person name="Abouelleil A."/>
            <person name="Alvarado L."/>
            <person name="Arachchi H.M."/>
            <person name="Berlin A.M."/>
            <person name="Chapman S.B."/>
            <person name="Dewar J."/>
            <person name="Goldberg J."/>
            <person name="Griggs A."/>
            <person name="Gujja S."/>
            <person name="Hansen M."/>
            <person name="Howarth C."/>
            <person name="Imamovic A."/>
            <person name="Larimer J."/>
            <person name="McCowan C."/>
            <person name="Murphy C."/>
            <person name="Neiman D."/>
            <person name="Pearson M."/>
            <person name="Priest M."/>
            <person name="Roberts A."/>
            <person name="Saif S."/>
            <person name="Shea T."/>
            <person name="Sisk P."/>
            <person name="Sykes S."/>
            <person name="Wortman J."/>
            <person name="Nusbaum C."/>
            <person name="Birren B."/>
        </authorList>
    </citation>
    <scope>NUCLEOTIDE SEQUENCE [LARGE SCALE GENOMIC DNA]</scope>
    <source>
        <strain evidence="11 12">ATCC BAA-1240</strain>
    </source>
</reference>
<keyword evidence="12" id="KW-1185">Reference proteome</keyword>
<dbReference type="InterPro" id="IPR009459">
    <property type="entry name" value="MucBP_dom"/>
</dbReference>
<feature type="domain" description="MucBP" evidence="10">
    <location>
        <begin position="161"/>
        <end position="228"/>
    </location>
</feature>
<evidence type="ECO:0000256" key="6">
    <source>
        <dbReference type="SAM" id="MobiDB-lite"/>
    </source>
</evidence>
<evidence type="ECO:0000256" key="5">
    <source>
        <dbReference type="ARBA" id="ARBA00023088"/>
    </source>
</evidence>
<sequence>MKKIASFISFFAILLIVTCFPKTSYAVDQLVFEGPTLDTPYAGQTQISGYLAAFGTLPSGEKVPVSKFDGAAWIVINGKTYNGTTAGNQMFDYTVTKIDDEKYAFTFNLPDNIVLKEGDTISTFVIPATVENPSNYPQLSHKFSGEYIVQKKADPLPGEDVLVTYLDENGTEIAPKKPISGMVGDLYDATTAEYKLTIDGYTLDETKLPTNATGTISQVSQIVTYTYKENPIKAHDVTVRYVDEKGNQLADSKTISGSIGEPYDASTDVYKPIIDGYTLDETKLPTNATGTLSALDQIVTYTYKKNRVKAQDLTVRYVDERGKELVASQTISGLIGTPYDVSTTTYKLIIDGYTLDTTKLPTNAIGTLTDKKQTVTYYYVANKKSDQPTDINQENSGKPTTQNTTSLKNNKSFPKTGETATQSILYLGGSLILLTGLAYLRKNKTTKSQ</sequence>
<keyword evidence="2" id="KW-0964">Secreted</keyword>
<evidence type="ECO:0000259" key="10">
    <source>
        <dbReference type="Pfam" id="PF06458"/>
    </source>
</evidence>
<evidence type="ECO:0000313" key="11">
    <source>
        <dbReference type="EMBL" id="EOL50712.1"/>
    </source>
</evidence>
<dbReference type="Pfam" id="PF00746">
    <property type="entry name" value="Gram_pos_anchor"/>
    <property type="match status" value="1"/>
</dbReference>
<dbReference type="EMBL" id="AJAU01000003">
    <property type="protein sequence ID" value="EOL50712.1"/>
    <property type="molecule type" value="Genomic_DNA"/>
</dbReference>
<evidence type="ECO:0000256" key="4">
    <source>
        <dbReference type="ARBA" id="ARBA00022737"/>
    </source>
</evidence>
<organism evidence="11 12">
    <name type="scientific">Enterococcus caccae ATCC BAA-1240</name>
    <dbReference type="NCBI Taxonomy" id="1158612"/>
    <lineage>
        <taxon>Bacteria</taxon>
        <taxon>Bacillati</taxon>
        <taxon>Bacillota</taxon>
        <taxon>Bacilli</taxon>
        <taxon>Lactobacillales</taxon>
        <taxon>Enterococcaceae</taxon>
        <taxon>Enterococcus</taxon>
    </lineage>
</organism>
<feature type="compositionally biased region" description="Polar residues" evidence="6">
    <location>
        <begin position="388"/>
        <end position="416"/>
    </location>
</feature>
<keyword evidence="4" id="KW-0677">Repeat</keyword>
<evidence type="ECO:0000256" key="3">
    <source>
        <dbReference type="ARBA" id="ARBA00022729"/>
    </source>
</evidence>
<accession>R3WTH6</accession>
<feature type="domain" description="Gram-positive cocci surface proteins LPxTG" evidence="9">
    <location>
        <begin position="409"/>
        <end position="445"/>
    </location>
</feature>
<keyword evidence="7" id="KW-1133">Transmembrane helix</keyword>
<evidence type="ECO:0000313" key="12">
    <source>
        <dbReference type="Proteomes" id="UP000013840"/>
    </source>
</evidence>
<dbReference type="Gene3D" id="3.10.20.320">
    <property type="entry name" value="Putative peptidoglycan bound protein (lpxtg motif)"/>
    <property type="match status" value="3"/>
</dbReference>
<dbReference type="NCBIfam" id="TIGR01167">
    <property type="entry name" value="LPXTG_anchor"/>
    <property type="match status" value="1"/>
</dbReference>
<dbReference type="InterPro" id="IPR019931">
    <property type="entry name" value="LPXTG_anchor"/>
</dbReference>
<keyword evidence="3 8" id="KW-0732">Signal</keyword>
<dbReference type="AlphaFoldDB" id="R3WTH6"/>
<feature type="signal peptide" evidence="8">
    <location>
        <begin position="1"/>
        <end position="26"/>
    </location>
</feature>
<proteinExistence type="predicted"/>
<evidence type="ECO:0000256" key="2">
    <source>
        <dbReference type="ARBA" id="ARBA00022525"/>
    </source>
</evidence>
<keyword evidence="7" id="KW-0472">Membrane</keyword>
<feature type="domain" description="MucBP" evidence="10">
    <location>
        <begin position="313"/>
        <end position="379"/>
    </location>
</feature>
<keyword evidence="7" id="KW-0812">Transmembrane</keyword>
<keyword evidence="1" id="KW-0134">Cell wall</keyword>
<comment type="caution">
    <text evidence="11">The sequence shown here is derived from an EMBL/GenBank/DDBJ whole genome shotgun (WGS) entry which is preliminary data.</text>
</comment>